<dbReference type="PROSITE" id="PS50811">
    <property type="entry name" value="WRKY"/>
    <property type="match status" value="1"/>
</dbReference>
<dbReference type="GO" id="GO:0005634">
    <property type="term" value="C:nucleus"/>
    <property type="evidence" value="ECO:0007669"/>
    <property type="project" value="UniProtKB-SubCell"/>
</dbReference>
<dbReference type="GO" id="GO:0003700">
    <property type="term" value="F:DNA-binding transcription factor activity"/>
    <property type="evidence" value="ECO:0007669"/>
    <property type="project" value="InterPro"/>
</dbReference>
<dbReference type="AlphaFoldDB" id="A0A817AX58"/>
<keyword evidence="3" id="KW-0238">DNA-binding</keyword>
<keyword evidence="4" id="KW-0804">Transcription</keyword>
<feature type="domain" description="WRKY" evidence="7">
    <location>
        <begin position="116"/>
        <end position="184"/>
    </location>
</feature>
<protein>
    <submittedName>
        <fullName evidence="8">(rape) hypothetical protein</fullName>
    </submittedName>
</protein>
<evidence type="ECO:0000259" key="7">
    <source>
        <dbReference type="PROSITE" id="PS50811"/>
    </source>
</evidence>
<reference evidence="8" key="1">
    <citation type="submission" date="2021-01" db="EMBL/GenBank/DDBJ databases">
        <authorList>
            <consortium name="Genoscope - CEA"/>
            <person name="William W."/>
        </authorList>
    </citation>
    <scope>NUCLEOTIDE SEQUENCE</scope>
</reference>
<accession>A0A817AX58</accession>
<evidence type="ECO:0000256" key="2">
    <source>
        <dbReference type="ARBA" id="ARBA00023015"/>
    </source>
</evidence>
<dbReference type="SMART" id="SM00774">
    <property type="entry name" value="WRKY"/>
    <property type="match status" value="1"/>
</dbReference>
<dbReference type="Proteomes" id="UP001295469">
    <property type="component" value="Chromosome A04"/>
</dbReference>
<sequence>DKAHISSNPPTKASHITKEEMLMEEKLVVKELEQGKELANQLMNSLNNPSSSSKESNEVLISEILHCFENTIAMMMNLDKKALKRSHERSDQSNKKRRMLEKKKTEKVNICIGSGQEGTLLDDGHCWRKYGQKDIHGSKNPRGYYRCTHKFTRGCLAVKQVQKSDTNPLCYEVKYVESHTCDITQSATKHSLPVSEEAEQKLHDAKHSDDTVQHMKPEELMLSIEDLDYKKDIFRTFSFSNHEMDDDFLEWKDLMANLSPTTSESGITNEFHVSPTDDSCFSSLETLLGSTPDLSWM</sequence>
<feature type="region of interest" description="Disordered" evidence="6">
    <location>
        <begin position="83"/>
        <end position="102"/>
    </location>
</feature>
<proteinExistence type="predicted"/>
<dbReference type="InterPro" id="IPR036576">
    <property type="entry name" value="WRKY_dom_sf"/>
</dbReference>
<keyword evidence="5" id="KW-0539">Nucleus</keyword>
<dbReference type="Gene3D" id="2.20.25.80">
    <property type="entry name" value="WRKY domain"/>
    <property type="match status" value="1"/>
</dbReference>
<evidence type="ECO:0000256" key="4">
    <source>
        <dbReference type="ARBA" id="ARBA00023163"/>
    </source>
</evidence>
<keyword evidence="2" id="KW-0805">Transcription regulation</keyword>
<evidence type="ECO:0000313" key="8">
    <source>
        <dbReference type="EMBL" id="CAF2264401.1"/>
    </source>
</evidence>
<dbReference type="GO" id="GO:0043565">
    <property type="term" value="F:sequence-specific DNA binding"/>
    <property type="evidence" value="ECO:0007669"/>
    <property type="project" value="InterPro"/>
</dbReference>
<organism evidence="8">
    <name type="scientific">Brassica napus</name>
    <name type="common">Rape</name>
    <dbReference type="NCBI Taxonomy" id="3708"/>
    <lineage>
        <taxon>Eukaryota</taxon>
        <taxon>Viridiplantae</taxon>
        <taxon>Streptophyta</taxon>
        <taxon>Embryophyta</taxon>
        <taxon>Tracheophyta</taxon>
        <taxon>Spermatophyta</taxon>
        <taxon>Magnoliopsida</taxon>
        <taxon>eudicotyledons</taxon>
        <taxon>Gunneridae</taxon>
        <taxon>Pentapetalae</taxon>
        <taxon>rosids</taxon>
        <taxon>malvids</taxon>
        <taxon>Brassicales</taxon>
        <taxon>Brassicaceae</taxon>
        <taxon>Brassiceae</taxon>
        <taxon>Brassica</taxon>
    </lineage>
</organism>
<feature type="non-terminal residue" evidence="8">
    <location>
        <position position="1"/>
    </location>
</feature>
<dbReference type="EMBL" id="HG994358">
    <property type="protein sequence ID" value="CAF2264401.1"/>
    <property type="molecule type" value="Genomic_DNA"/>
</dbReference>
<name>A0A817AX58_BRANA</name>
<evidence type="ECO:0000256" key="6">
    <source>
        <dbReference type="SAM" id="MobiDB-lite"/>
    </source>
</evidence>
<gene>
    <name evidence="8" type="ORF">DARMORV10_A04P00970.1</name>
</gene>
<dbReference type="PANTHER" id="PTHR32096">
    <property type="entry name" value="WRKY TRANSCRIPTION FACTOR 30-RELATED-RELATED"/>
    <property type="match status" value="1"/>
</dbReference>
<dbReference type="InterPro" id="IPR003657">
    <property type="entry name" value="WRKY_dom"/>
</dbReference>
<evidence type="ECO:0000256" key="3">
    <source>
        <dbReference type="ARBA" id="ARBA00023125"/>
    </source>
</evidence>
<dbReference type="PANTHER" id="PTHR32096:SF91">
    <property type="entry name" value="WRKY DOMAIN-CONTAINING PROTEIN"/>
    <property type="match status" value="1"/>
</dbReference>
<dbReference type="InterPro" id="IPR044810">
    <property type="entry name" value="WRKY_plant"/>
</dbReference>
<evidence type="ECO:0000256" key="1">
    <source>
        <dbReference type="ARBA" id="ARBA00004123"/>
    </source>
</evidence>
<dbReference type="SUPFAM" id="SSF118290">
    <property type="entry name" value="WRKY DNA-binding domain"/>
    <property type="match status" value="1"/>
</dbReference>
<comment type="subcellular location">
    <subcellularLocation>
        <location evidence="1">Nucleus</location>
    </subcellularLocation>
</comment>
<dbReference type="Pfam" id="PF03106">
    <property type="entry name" value="WRKY"/>
    <property type="match status" value="1"/>
</dbReference>
<evidence type="ECO:0000256" key="5">
    <source>
        <dbReference type="ARBA" id="ARBA00023242"/>
    </source>
</evidence>